<proteinExistence type="predicted"/>
<reference evidence="2 3" key="1">
    <citation type="submission" date="2024-01" db="EMBL/GenBank/DDBJ databases">
        <title>Genome assemblies of Stephania.</title>
        <authorList>
            <person name="Yang L."/>
        </authorList>
    </citation>
    <scope>NUCLEOTIDE SEQUENCE [LARGE SCALE GENOMIC DNA]</scope>
    <source>
        <strain evidence="2">JXDWG</strain>
        <tissue evidence="2">Leaf</tissue>
    </source>
</reference>
<name>A0AAP0PA86_9MAGN</name>
<accession>A0AAP0PA86</accession>
<dbReference type="Proteomes" id="UP001419268">
    <property type="component" value="Unassembled WGS sequence"/>
</dbReference>
<evidence type="ECO:0000256" key="1">
    <source>
        <dbReference type="SAM" id="MobiDB-lite"/>
    </source>
</evidence>
<evidence type="ECO:0000313" key="2">
    <source>
        <dbReference type="EMBL" id="KAK9133331.1"/>
    </source>
</evidence>
<feature type="compositionally biased region" description="Gly residues" evidence="1">
    <location>
        <begin position="39"/>
        <end position="57"/>
    </location>
</feature>
<feature type="compositionally biased region" description="Basic and acidic residues" evidence="1">
    <location>
        <begin position="23"/>
        <end position="36"/>
    </location>
</feature>
<evidence type="ECO:0000313" key="3">
    <source>
        <dbReference type="Proteomes" id="UP001419268"/>
    </source>
</evidence>
<dbReference type="EMBL" id="JBBNAG010000005">
    <property type="protein sequence ID" value="KAK9133331.1"/>
    <property type="molecule type" value="Genomic_DNA"/>
</dbReference>
<gene>
    <name evidence="2" type="ORF">Scep_012859</name>
</gene>
<protein>
    <submittedName>
        <fullName evidence="2">Uncharacterized protein</fullName>
    </submittedName>
</protein>
<organism evidence="2 3">
    <name type="scientific">Stephania cephalantha</name>
    <dbReference type="NCBI Taxonomy" id="152367"/>
    <lineage>
        <taxon>Eukaryota</taxon>
        <taxon>Viridiplantae</taxon>
        <taxon>Streptophyta</taxon>
        <taxon>Embryophyta</taxon>
        <taxon>Tracheophyta</taxon>
        <taxon>Spermatophyta</taxon>
        <taxon>Magnoliopsida</taxon>
        <taxon>Ranunculales</taxon>
        <taxon>Menispermaceae</taxon>
        <taxon>Menispermoideae</taxon>
        <taxon>Cissampelideae</taxon>
        <taxon>Stephania</taxon>
    </lineage>
</organism>
<feature type="region of interest" description="Disordered" evidence="1">
    <location>
        <begin position="23"/>
        <end position="153"/>
    </location>
</feature>
<keyword evidence="3" id="KW-1185">Reference proteome</keyword>
<dbReference type="AlphaFoldDB" id="A0AAP0PA86"/>
<feature type="compositionally biased region" description="Low complexity" evidence="1">
    <location>
        <begin position="58"/>
        <end position="73"/>
    </location>
</feature>
<sequence>MPSCFSTGVKLARRACRCVSREVVAEETRNSVKEEPGASSGGREPGPSSGGGSGGRGAVVVANGRGNVGAAAESEGTCSVEKGGRSGQANRGAGGEDRAAAAALDDNLEQEQRYPRCRRRALQRKDRAGESRSTSTMTVDDDSDGSGEDCAAAGNVHPWRRKKIRLAEIGVEEDRSVTDFATDQRQTCFVDRSSQISHHDILGEKFMAGEISDRYVTIYNLVVDEQAGQREDPQTSKGKGPMIGDSFEDSQSGFSPCLHYKKNVE</sequence>
<feature type="region of interest" description="Disordered" evidence="1">
    <location>
        <begin position="225"/>
        <end position="255"/>
    </location>
</feature>
<comment type="caution">
    <text evidence="2">The sequence shown here is derived from an EMBL/GenBank/DDBJ whole genome shotgun (WGS) entry which is preliminary data.</text>
</comment>